<sequence length="173" mass="18990">MVSIKNTERRPLTRREEFFCWHYAATQNAREAAVKAGFNPLLAERSAVRLLKRAEVCARIGELTQRKGSTKDVCKGLERLAFGSVADAVALLLAEDSGTLNPEKLDLFSIAEIKKPKGGGFEIKFYDRLKALEALASLESERQADGAAPFYAAIEKGVCALKQAAAEDEDELQ</sequence>
<name>A0A1H0EMI8_9FIRM</name>
<dbReference type="AlphaFoldDB" id="A0A1H0EMI8"/>
<gene>
    <name evidence="1" type="ORF">SAMN05192585_13434</name>
</gene>
<dbReference type="EMBL" id="FNID01000034">
    <property type="protein sequence ID" value="SDN83545.1"/>
    <property type="molecule type" value="Genomic_DNA"/>
</dbReference>
<dbReference type="GO" id="GO:0051276">
    <property type="term" value="P:chromosome organization"/>
    <property type="evidence" value="ECO:0007669"/>
    <property type="project" value="InterPro"/>
</dbReference>
<proteinExistence type="predicted"/>
<evidence type="ECO:0000313" key="1">
    <source>
        <dbReference type="EMBL" id="SDN83545.1"/>
    </source>
</evidence>
<protein>
    <submittedName>
        <fullName evidence="1">Terminase small subunit</fullName>
    </submittedName>
</protein>
<dbReference type="STRING" id="258515.SAMN05192585_13434"/>
<dbReference type="Pfam" id="PF03592">
    <property type="entry name" value="Terminase_2"/>
    <property type="match status" value="1"/>
</dbReference>
<reference evidence="1 2" key="1">
    <citation type="submission" date="2016-10" db="EMBL/GenBank/DDBJ databases">
        <authorList>
            <person name="de Groot N.N."/>
        </authorList>
    </citation>
    <scope>NUCLEOTIDE SEQUENCE [LARGE SCALE GENOMIC DNA]</scope>
    <source>
        <strain evidence="1 2">CGMCC 1.5012</strain>
    </source>
</reference>
<dbReference type="Proteomes" id="UP000199182">
    <property type="component" value="Unassembled WGS sequence"/>
</dbReference>
<accession>A0A1H0EMI8</accession>
<keyword evidence="2" id="KW-1185">Reference proteome</keyword>
<organism evidence="1 2">
    <name type="scientific">Acetanaerobacterium elongatum</name>
    <dbReference type="NCBI Taxonomy" id="258515"/>
    <lineage>
        <taxon>Bacteria</taxon>
        <taxon>Bacillati</taxon>
        <taxon>Bacillota</taxon>
        <taxon>Clostridia</taxon>
        <taxon>Eubacteriales</taxon>
        <taxon>Oscillospiraceae</taxon>
        <taxon>Acetanaerobacterium</taxon>
    </lineage>
</organism>
<evidence type="ECO:0000313" key="2">
    <source>
        <dbReference type="Proteomes" id="UP000199182"/>
    </source>
</evidence>
<dbReference type="InterPro" id="IPR038713">
    <property type="entry name" value="Terminase_Gp1_N_sf"/>
</dbReference>
<dbReference type="Gene3D" id="1.10.10.1400">
    <property type="entry name" value="Terminase, small subunit, N-terminal DNA-binding domain, HTH motif"/>
    <property type="match status" value="1"/>
</dbReference>
<dbReference type="InterPro" id="IPR005335">
    <property type="entry name" value="Terminase_ssu"/>
</dbReference>